<protein>
    <submittedName>
        <fullName evidence="3">Sulfite exporter TauE/SafE family protein</fullName>
    </submittedName>
</protein>
<dbReference type="OrthoDB" id="9800141at2"/>
<feature type="transmembrane region" description="Helical" evidence="1">
    <location>
        <begin position="54"/>
        <end position="72"/>
    </location>
</feature>
<sequence>MEFTTAILFGSFLNGLSGSFHCLGMCGPLAGSLNFTGEKQNPVLTQTLYNLGRLFSYTTIGLAFGFLGKMTNMSLASLLPAQEFAAWFGASFIFLFGLSLLFGKDRIQNRLFSKFFGKIGSKLLKQNQTQSPKIKLLISFLFGALTGFLPCGILYPAFIMAFATGSPLFGAVSMFFFFLGTFPLLFGFGLGFRMIVSKFGKNQMRLVGCLIILVSISLLLFRMNHTHNHSEMKEMDHSHHQHH</sequence>
<dbReference type="PANTHER" id="PTHR42208:SF1">
    <property type="entry name" value="HEAVY METAL TRANSPORTER"/>
    <property type="match status" value="1"/>
</dbReference>
<feature type="transmembrane region" description="Helical" evidence="1">
    <location>
        <begin position="136"/>
        <end position="162"/>
    </location>
</feature>
<dbReference type="EMBL" id="RQGF01000042">
    <property type="protein sequence ID" value="TGL58391.1"/>
    <property type="molecule type" value="Genomic_DNA"/>
</dbReference>
<feature type="transmembrane region" description="Helical" evidence="1">
    <location>
        <begin position="84"/>
        <end position="103"/>
    </location>
</feature>
<reference evidence="3" key="1">
    <citation type="journal article" date="2019" name="PLoS Negl. Trop. Dis.">
        <title>Revisiting the worldwide diversity of Leptospira species in the environment.</title>
        <authorList>
            <person name="Vincent A.T."/>
            <person name="Schiettekatte O."/>
            <person name="Bourhy P."/>
            <person name="Veyrier F.J."/>
            <person name="Picardeau M."/>
        </authorList>
    </citation>
    <scope>NUCLEOTIDE SEQUENCE [LARGE SCALE GENOMIC DNA]</scope>
    <source>
        <strain evidence="3">201702455</strain>
    </source>
</reference>
<dbReference type="RefSeq" id="WP_135651397.1">
    <property type="nucleotide sequence ID" value="NZ_RQGF01000042.1"/>
</dbReference>
<dbReference type="Proteomes" id="UP000297762">
    <property type="component" value="Unassembled WGS sequence"/>
</dbReference>
<feature type="transmembrane region" description="Helical" evidence="1">
    <location>
        <begin position="168"/>
        <end position="192"/>
    </location>
</feature>
<keyword evidence="4" id="KW-1185">Reference proteome</keyword>
<accession>A0A4R9JYR5</accession>
<dbReference type="Pfam" id="PF13386">
    <property type="entry name" value="DsbD_2"/>
    <property type="match status" value="1"/>
</dbReference>
<keyword evidence="1" id="KW-0812">Transmembrane</keyword>
<dbReference type="PANTHER" id="PTHR42208">
    <property type="entry name" value="HEAVY METAL TRANSPORTER-RELATED"/>
    <property type="match status" value="1"/>
</dbReference>
<organism evidence="3 4">
    <name type="scientific">Leptospira sarikeiensis</name>
    <dbReference type="NCBI Taxonomy" id="2484943"/>
    <lineage>
        <taxon>Bacteria</taxon>
        <taxon>Pseudomonadati</taxon>
        <taxon>Spirochaetota</taxon>
        <taxon>Spirochaetia</taxon>
        <taxon>Leptospirales</taxon>
        <taxon>Leptospiraceae</taxon>
        <taxon>Leptospira</taxon>
    </lineage>
</organism>
<dbReference type="AlphaFoldDB" id="A0A4R9JYR5"/>
<gene>
    <name evidence="3" type="ORF">EHQ64_19070</name>
</gene>
<evidence type="ECO:0000313" key="4">
    <source>
        <dbReference type="Proteomes" id="UP000297762"/>
    </source>
</evidence>
<proteinExistence type="predicted"/>
<feature type="transmembrane region" description="Helical" evidence="1">
    <location>
        <begin position="204"/>
        <end position="223"/>
    </location>
</feature>
<evidence type="ECO:0000259" key="2">
    <source>
        <dbReference type="Pfam" id="PF13386"/>
    </source>
</evidence>
<keyword evidence="1" id="KW-1133">Transmembrane helix</keyword>
<feature type="transmembrane region" description="Helical" evidence="1">
    <location>
        <begin position="6"/>
        <end position="33"/>
    </location>
</feature>
<keyword evidence="1" id="KW-0472">Membrane</keyword>
<evidence type="ECO:0000313" key="3">
    <source>
        <dbReference type="EMBL" id="TGL58391.1"/>
    </source>
</evidence>
<evidence type="ECO:0000256" key="1">
    <source>
        <dbReference type="SAM" id="Phobius"/>
    </source>
</evidence>
<dbReference type="InterPro" id="IPR039447">
    <property type="entry name" value="UreH-like_TM_dom"/>
</dbReference>
<name>A0A4R9JYR5_9LEPT</name>
<feature type="domain" description="Urease accessory protein UreH-like transmembrane" evidence="2">
    <location>
        <begin position="12"/>
        <end position="216"/>
    </location>
</feature>
<comment type="caution">
    <text evidence="3">The sequence shown here is derived from an EMBL/GenBank/DDBJ whole genome shotgun (WGS) entry which is preliminary data.</text>
</comment>